<evidence type="ECO:0000259" key="8">
    <source>
        <dbReference type="PROSITE" id="PS50850"/>
    </source>
</evidence>
<proteinExistence type="predicted"/>
<feature type="transmembrane region" description="Helical" evidence="7">
    <location>
        <begin position="105"/>
        <end position="124"/>
    </location>
</feature>
<feature type="transmembrane region" description="Helical" evidence="7">
    <location>
        <begin position="145"/>
        <end position="165"/>
    </location>
</feature>
<gene>
    <name evidence="9" type="ORF">ACFFK0_13925</name>
</gene>
<dbReference type="InterPro" id="IPR020846">
    <property type="entry name" value="MFS_dom"/>
</dbReference>
<feature type="transmembrane region" description="Helical" evidence="7">
    <location>
        <begin position="377"/>
        <end position="396"/>
    </location>
</feature>
<dbReference type="EMBL" id="JBHLWN010000054">
    <property type="protein sequence ID" value="MFC0213538.1"/>
    <property type="molecule type" value="Genomic_DNA"/>
</dbReference>
<feature type="transmembrane region" description="Helical" evidence="7">
    <location>
        <begin position="171"/>
        <end position="189"/>
    </location>
</feature>
<feature type="transmembrane region" description="Helical" evidence="7">
    <location>
        <begin position="81"/>
        <end position="99"/>
    </location>
</feature>
<evidence type="ECO:0000256" key="4">
    <source>
        <dbReference type="ARBA" id="ARBA00022692"/>
    </source>
</evidence>
<dbReference type="PANTHER" id="PTHR23517">
    <property type="entry name" value="RESISTANCE PROTEIN MDTM, PUTATIVE-RELATED-RELATED"/>
    <property type="match status" value="1"/>
</dbReference>
<dbReference type="PROSITE" id="PS00216">
    <property type="entry name" value="SUGAR_TRANSPORT_1"/>
    <property type="match status" value="2"/>
</dbReference>
<dbReference type="PANTHER" id="PTHR23517:SF3">
    <property type="entry name" value="INTEGRAL MEMBRANE TRANSPORT PROTEIN"/>
    <property type="match status" value="1"/>
</dbReference>
<comment type="caution">
    <text evidence="9">The sequence shown here is derived from an EMBL/GenBank/DDBJ whole genome shotgun (WGS) entry which is preliminary data.</text>
</comment>
<evidence type="ECO:0000313" key="9">
    <source>
        <dbReference type="EMBL" id="MFC0213538.1"/>
    </source>
</evidence>
<evidence type="ECO:0000313" key="10">
    <source>
        <dbReference type="Proteomes" id="UP001589776"/>
    </source>
</evidence>
<keyword evidence="5 7" id="KW-1133">Transmembrane helix</keyword>
<keyword evidence="4 7" id="KW-0812">Transmembrane</keyword>
<keyword evidence="3" id="KW-1003">Cell membrane</keyword>
<comment type="subcellular location">
    <subcellularLocation>
        <location evidence="1">Cell membrane</location>
        <topology evidence="1">Multi-pass membrane protein</topology>
    </subcellularLocation>
</comment>
<reference evidence="9 10" key="1">
    <citation type="submission" date="2024-09" db="EMBL/GenBank/DDBJ databases">
        <authorList>
            <person name="Sun Q."/>
            <person name="Mori K."/>
        </authorList>
    </citation>
    <scope>NUCLEOTIDE SEQUENCE [LARGE SCALE GENOMIC DNA]</scope>
    <source>
        <strain evidence="9 10">CCM 7759</strain>
    </source>
</reference>
<evidence type="ECO:0000256" key="6">
    <source>
        <dbReference type="ARBA" id="ARBA00023136"/>
    </source>
</evidence>
<dbReference type="InterPro" id="IPR005829">
    <property type="entry name" value="Sugar_transporter_CS"/>
</dbReference>
<keyword evidence="10" id="KW-1185">Reference proteome</keyword>
<sequence>MTPRQGIRNNAFNFFMLVFTNLFVGSMVGMERTILPLIGEQEFGLASTSAALSFIVSFGFSKAIVNYFAGRLAEQFGRKKVLLAGWGFGFIVPLLVIAAHEWWVIIVANLFLGINQALTWSMTVNMKIDLVKSNERGFAIGLNEAAGYLGLSAAAAMTGYIASVSSLRPEPFLWGLGFALVGFLLSLTVNATEKHLTLQNVTKSAQSEYSSTIIMKLVTWKERTLSSCSISGLATNFKDGVAWGLFPLFLLDKGLTVGEIGVIVAAYPISWGTFQLLTGALSDIWGRKPLIVAGMTLQGLGLLSFAFSHSYTAWLLDAIVIGLGTAMVYPTLQATVSDVADPSWRASAMGVYRFWRDSGYAFGALFAGFVSDMIDSKAAIAILSLLPLAAGVVSFYRMKESLKK</sequence>
<dbReference type="RefSeq" id="WP_127607623.1">
    <property type="nucleotide sequence ID" value="NZ_JBHLWN010000054.1"/>
</dbReference>
<evidence type="ECO:0000256" key="7">
    <source>
        <dbReference type="SAM" id="Phobius"/>
    </source>
</evidence>
<dbReference type="Gene3D" id="1.20.1250.20">
    <property type="entry name" value="MFS general substrate transporter like domains"/>
    <property type="match status" value="2"/>
</dbReference>
<accession>A0ABV6DLL1</accession>
<protein>
    <submittedName>
        <fullName evidence="9">MFS transporter</fullName>
    </submittedName>
</protein>
<dbReference type="Pfam" id="PF07690">
    <property type="entry name" value="MFS_1"/>
    <property type="match status" value="2"/>
</dbReference>
<feature type="transmembrane region" description="Helical" evidence="7">
    <location>
        <begin position="50"/>
        <end position="69"/>
    </location>
</feature>
<dbReference type="InterPro" id="IPR050171">
    <property type="entry name" value="MFS_Transporters"/>
</dbReference>
<name>A0ABV6DLL1_9BACL</name>
<evidence type="ECO:0000256" key="5">
    <source>
        <dbReference type="ARBA" id="ARBA00022989"/>
    </source>
</evidence>
<organism evidence="9 10">
    <name type="scientific">Paenibacillus chartarius</name>
    <dbReference type="NCBI Taxonomy" id="747481"/>
    <lineage>
        <taxon>Bacteria</taxon>
        <taxon>Bacillati</taxon>
        <taxon>Bacillota</taxon>
        <taxon>Bacilli</taxon>
        <taxon>Bacillales</taxon>
        <taxon>Paenibacillaceae</taxon>
        <taxon>Paenibacillus</taxon>
    </lineage>
</organism>
<evidence type="ECO:0000256" key="1">
    <source>
        <dbReference type="ARBA" id="ARBA00004651"/>
    </source>
</evidence>
<keyword evidence="6 7" id="KW-0472">Membrane</keyword>
<feature type="transmembrane region" description="Helical" evidence="7">
    <location>
        <begin position="12"/>
        <end position="30"/>
    </location>
</feature>
<dbReference type="PROSITE" id="PS50850">
    <property type="entry name" value="MFS"/>
    <property type="match status" value="1"/>
</dbReference>
<evidence type="ECO:0000256" key="2">
    <source>
        <dbReference type="ARBA" id="ARBA00022448"/>
    </source>
</evidence>
<feature type="transmembrane region" description="Helical" evidence="7">
    <location>
        <begin position="313"/>
        <end position="332"/>
    </location>
</feature>
<dbReference type="Proteomes" id="UP001589776">
    <property type="component" value="Unassembled WGS sequence"/>
</dbReference>
<dbReference type="CDD" id="cd17325">
    <property type="entry name" value="MFS_MdtG_SLC18_like"/>
    <property type="match status" value="1"/>
</dbReference>
<keyword evidence="2" id="KW-0813">Transport</keyword>
<dbReference type="InterPro" id="IPR011701">
    <property type="entry name" value="MFS"/>
</dbReference>
<dbReference type="SUPFAM" id="SSF103473">
    <property type="entry name" value="MFS general substrate transporter"/>
    <property type="match status" value="1"/>
</dbReference>
<feature type="transmembrane region" description="Helical" evidence="7">
    <location>
        <begin position="290"/>
        <end position="307"/>
    </location>
</feature>
<evidence type="ECO:0000256" key="3">
    <source>
        <dbReference type="ARBA" id="ARBA00022475"/>
    </source>
</evidence>
<feature type="domain" description="Major facilitator superfamily (MFS) profile" evidence="8">
    <location>
        <begin position="13"/>
        <end position="402"/>
    </location>
</feature>
<dbReference type="InterPro" id="IPR036259">
    <property type="entry name" value="MFS_trans_sf"/>
</dbReference>